<sequence length="46" mass="5339">MYEKKAFTIEEQAQQLKDRGLFISESDKMKSVANAIKGWYEADINL</sequence>
<protein>
    <submittedName>
        <fullName evidence="1">Uncharacterized protein</fullName>
    </submittedName>
</protein>
<dbReference type="RefSeq" id="WP_168125929.1">
    <property type="nucleotide sequence ID" value="NZ_JBDJLH010000001.1"/>
</dbReference>
<keyword evidence="2" id="KW-1185">Reference proteome</keyword>
<gene>
    <name evidence="1" type="ORF">ABE541_22140</name>
</gene>
<dbReference type="EMBL" id="JBDJNQ010000013">
    <property type="protein sequence ID" value="MEN5379984.1"/>
    <property type="molecule type" value="Genomic_DNA"/>
</dbReference>
<name>A0ABV0BZJ4_9SPHI</name>
<organism evidence="1 2">
    <name type="scientific">Sphingobacterium kitahiroshimense</name>
    <dbReference type="NCBI Taxonomy" id="470446"/>
    <lineage>
        <taxon>Bacteria</taxon>
        <taxon>Pseudomonadati</taxon>
        <taxon>Bacteroidota</taxon>
        <taxon>Sphingobacteriia</taxon>
        <taxon>Sphingobacteriales</taxon>
        <taxon>Sphingobacteriaceae</taxon>
        <taxon>Sphingobacterium</taxon>
    </lineage>
</organism>
<accession>A0ABV0BZJ4</accession>
<reference evidence="1 2" key="1">
    <citation type="submission" date="2024-04" db="EMBL/GenBank/DDBJ databases">
        <title>WGS of bacteria from Torrens River.</title>
        <authorList>
            <person name="Wyrsch E.R."/>
            <person name="Drigo B."/>
        </authorList>
    </citation>
    <scope>NUCLEOTIDE SEQUENCE [LARGE SCALE GENOMIC DNA]</scope>
    <source>
        <strain evidence="1 2">TWI391</strain>
    </source>
</reference>
<evidence type="ECO:0000313" key="2">
    <source>
        <dbReference type="Proteomes" id="UP001409291"/>
    </source>
</evidence>
<comment type="caution">
    <text evidence="1">The sequence shown here is derived from an EMBL/GenBank/DDBJ whole genome shotgun (WGS) entry which is preliminary data.</text>
</comment>
<evidence type="ECO:0000313" key="1">
    <source>
        <dbReference type="EMBL" id="MEN5379984.1"/>
    </source>
</evidence>
<proteinExistence type="predicted"/>
<dbReference type="Proteomes" id="UP001409291">
    <property type="component" value="Unassembled WGS sequence"/>
</dbReference>